<proteinExistence type="predicted"/>
<name>R7WDR2_AEGTA</name>
<protein>
    <submittedName>
        <fullName evidence="1">Uncharacterized protein</fullName>
    </submittedName>
</protein>
<accession>R7WDR2</accession>
<organism evidence="1">
    <name type="scientific">Aegilops tauschii</name>
    <name type="common">Tausch's goatgrass</name>
    <name type="synonym">Aegilops squarrosa</name>
    <dbReference type="NCBI Taxonomy" id="37682"/>
    <lineage>
        <taxon>Eukaryota</taxon>
        <taxon>Viridiplantae</taxon>
        <taxon>Streptophyta</taxon>
        <taxon>Embryophyta</taxon>
        <taxon>Tracheophyta</taxon>
        <taxon>Spermatophyta</taxon>
        <taxon>Magnoliopsida</taxon>
        <taxon>Liliopsida</taxon>
        <taxon>Poales</taxon>
        <taxon>Poaceae</taxon>
        <taxon>BOP clade</taxon>
        <taxon>Pooideae</taxon>
        <taxon>Triticodae</taxon>
        <taxon>Triticeae</taxon>
        <taxon>Triticinae</taxon>
        <taxon>Aegilops</taxon>
    </lineage>
</organism>
<sequence length="224" mass="25198">MEGIAEELGVPVEVLLRGLPPRLRHAADGVILRRFARLGCHADFLRVRDPLTPDVMRPEEAFARVRGHLMPYMTLEDAAAIYRALREEEGPATSHHREVVITNREVLLAKYDSYRSIVEQADLLDRVSVHVEEALTLRLQAQFQTSVADLGTALTSLREHAWRMVFLYLREGVLSVSVLAGPFVPGVSQQVDIYMLIAILSIFWLSIDRFDVISVLILNAVSCL</sequence>
<evidence type="ECO:0000313" key="1">
    <source>
        <dbReference type="EnsemblPlants" id="EMT20403"/>
    </source>
</evidence>
<dbReference type="EnsemblPlants" id="EMT20403">
    <property type="protein sequence ID" value="EMT20403"/>
    <property type="gene ID" value="F775_23732"/>
</dbReference>
<reference evidence="1" key="1">
    <citation type="submission" date="2015-06" db="UniProtKB">
        <authorList>
            <consortium name="EnsemblPlants"/>
        </authorList>
    </citation>
    <scope>IDENTIFICATION</scope>
</reference>
<dbReference type="AlphaFoldDB" id="R7WDR2"/>